<gene>
    <name evidence="1" type="ORF">AS180_14575</name>
</gene>
<sequence>MSGREVIRKGGESIMDAILLQYNGLVNRYQEKLAKLESCKAALKEKEAQFQRAHFLMIDHRCQEILLLDKQKHKLM</sequence>
<evidence type="ECO:0000313" key="2">
    <source>
        <dbReference type="Proteomes" id="UP000053681"/>
    </source>
</evidence>
<name>A0A0V8JJH0_9BACI</name>
<dbReference type="AlphaFoldDB" id="A0A0V8JJH0"/>
<keyword evidence="2" id="KW-1185">Reference proteome</keyword>
<accession>A0A0V8JJH0</accession>
<dbReference type="Proteomes" id="UP000053681">
    <property type="component" value="Unassembled WGS sequence"/>
</dbReference>
<proteinExistence type="predicted"/>
<dbReference type="RefSeq" id="WP_062687000.1">
    <property type="nucleotide sequence ID" value="NZ_KQ758666.1"/>
</dbReference>
<comment type="caution">
    <text evidence="1">The sequence shown here is derived from an EMBL/GenBank/DDBJ whole genome shotgun (WGS) entry which is preliminary data.</text>
</comment>
<evidence type="ECO:0000313" key="1">
    <source>
        <dbReference type="EMBL" id="KSU87189.1"/>
    </source>
</evidence>
<organism evidence="1 2">
    <name type="scientific">Priestia veravalensis</name>
    <dbReference type="NCBI Taxonomy" id="1414648"/>
    <lineage>
        <taxon>Bacteria</taxon>
        <taxon>Bacillati</taxon>
        <taxon>Bacillota</taxon>
        <taxon>Bacilli</taxon>
        <taxon>Bacillales</taxon>
        <taxon>Bacillaceae</taxon>
        <taxon>Priestia</taxon>
    </lineage>
</organism>
<reference evidence="1 2" key="1">
    <citation type="submission" date="2015-11" db="EMBL/GenBank/DDBJ databases">
        <title>Bacillus caseinolyticus sp nov.</title>
        <authorList>
            <person name="Dastager S.G."/>
            <person name="Mawlankar R."/>
        </authorList>
    </citation>
    <scope>NUCLEOTIDE SEQUENCE [LARGE SCALE GENOMIC DNA]</scope>
    <source>
        <strain evidence="1 2">SGD-V-76</strain>
    </source>
</reference>
<protein>
    <submittedName>
        <fullName evidence="1">Uncharacterized protein</fullName>
    </submittedName>
</protein>
<dbReference type="EMBL" id="LNQP01000051">
    <property type="protein sequence ID" value="KSU87189.1"/>
    <property type="molecule type" value="Genomic_DNA"/>
</dbReference>